<reference evidence="2 4" key="1">
    <citation type="journal article" date="2008" name="Science">
        <title>The Physcomitrella genome reveals evolutionary insights into the conquest of land by plants.</title>
        <authorList>
            <person name="Rensing S."/>
            <person name="Lang D."/>
            <person name="Zimmer A."/>
            <person name="Terry A."/>
            <person name="Salamov A."/>
            <person name="Shapiro H."/>
            <person name="Nishiyama T."/>
            <person name="Perroud P.-F."/>
            <person name="Lindquist E."/>
            <person name="Kamisugi Y."/>
            <person name="Tanahashi T."/>
            <person name="Sakakibara K."/>
            <person name="Fujita T."/>
            <person name="Oishi K."/>
            <person name="Shin-I T."/>
            <person name="Kuroki Y."/>
            <person name="Toyoda A."/>
            <person name="Suzuki Y."/>
            <person name="Hashimoto A."/>
            <person name="Yamaguchi K."/>
            <person name="Sugano A."/>
            <person name="Kohara Y."/>
            <person name="Fujiyama A."/>
            <person name="Anterola A."/>
            <person name="Aoki S."/>
            <person name="Ashton N."/>
            <person name="Barbazuk W.B."/>
            <person name="Barker E."/>
            <person name="Bennetzen J."/>
            <person name="Bezanilla M."/>
            <person name="Blankenship R."/>
            <person name="Cho S.H."/>
            <person name="Dutcher S."/>
            <person name="Estelle M."/>
            <person name="Fawcett J.A."/>
            <person name="Gundlach H."/>
            <person name="Hanada K."/>
            <person name="Heyl A."/>
            <person name="Hicks K.A."/>
            <person name="Hugh J."/>
            <person name="Lohr M."/>
            <person name="Mayer K."/>
            <person name="Melkozernov A."/>
            <person name="Murata T."/>
            <person name="Nelson D."/>
            <person name="Pils B."/>
            <person name="Prigge M."/>
            <person name="Reiss B."/>
            <person name="Renner T."/>
            <person name="Rombauts S."/>
            <person name="Rushton P."/>
            <person name="Sanderfoot A."/>
            <person name="Schween G."/>
            <person name="Shiu S.-H."/>
            <person name="Stueber K."/>
            <person name="Theodoulou F.L."/>
            <person name="Tu H."/>
            <person name="Van de Peer Y."/>
            <person name="Verrier P.J."/>
            <person name="Waters E."/>
            <person name="Wood A."/>
            <person name="Yang L."/>
            <person name="Cove D."/>
            <person name="Cuming A."/>
            <person name="Hasebe M."/>
            <person name="Lucas S."/>
            <person name="Mishler D.B."/>
            <person name="Reski R."/>
            <person name="Grigoriev I."/>
            <person name="Quatrano R.S."/>
            <person name="Boore J.L."/>
        </authorList>
    </citation>
    <scope>NUCLEOTIDE SEQUENCE [LARGE SCALE GENOMIC DNA]</scope>
    <source>
        <strain evidence="3 4">cv. Gransden 2004</strain>
    </source>
</reference>
<evidence type="ECO:0000313" key="4">
    <source>
        <dbReference type="Proteomes" id="UP000006727"/>
    </source>
</evidence>
<feature type="compositionally biased region" description="Basic and acidic residues" evidence="1">
    <location>
        <begin position="70"/>
        <end position="81"/>
    </location>
</feature>
<protein>
    <submittedName>
        <fullName evidence="2 3">Uncharacterized protein</fullName>
    </submittedName>
</protein>
<keyword evidence="4" id="KW-1185">Reference proteome</keyword>
<organism evidence="2">
    <name type="scientific">Physcomitrium patens</name>
    <name type="common">Spreading-leaved earth moss</name>
    <name type="synonym">Physcomitrella patens</name>
    <dbReference type="NCBI Taxonomy" id="3218"/>
    <lineage>
        <taxon>Eukaryota</taxon>
        <taxon>Viridiplantae</taxon>
        <taxon>Streptophyta</taxon>
        <taxon>Embryophyta</taxon>
        <taxon>Bryophyta</taxon>
        <taxon>Bryophytina</taxon>
        <taxon>Bryopsida</taxon>
        <taxon>Funariidae</taxon>
        <taxon>Funariales</taxon>
        <taxon>Funariaceae</taxon>
        <taxon>Physcomitrium</taxon>
    </lineage>
</organism>
<feature type="region of interest" description="Disordered" evidence="1">
    <location>
        <begin position="50"/>
        <end position="96"/>
    </location>
</feature>
<sequence>MPPSKNDRYTHWLRQMSYNHQDRMRTRDCEPRQKSKSGCWVQQAASSLRHSYTPTENSASPLIPHLQGQHMKDSGSPREEIQAALAATKSESLSHHSSYAQPSLACPCQQTDSTLEANPDCKLAISPTDLCETRDVVAEP</sequence>
<evidence type="ECO:0000256" key="1">
    <source>
        <dbReference type="SAM" id="MobiDB-lite"/>
    </source>
</evidence>
<dbReference type="EMBL" id="ABEU02000014">
    <property type="protein sequence ID" value="PNR40919.1"/>
    <property type="molecule type" value="Genomic_DNA"/>
</dbReference>
<evidence type="ECO:0000313" key="3">
    <source>
        <dbReference type="EnsemblPlants" id="PAC:32960396.CDS.1"/>
    </source>
</evidence>
<proteinExistence type="predicted"/>
<name>A0A2K1JHC3_PHYPA</name>
<dbReference type="InParanoid" id="A0A2K1JHC3"/>
<dbReference type="EnsemblPlants" id="Pp3c14_10559V3.1">
    <property type="protein sequence ID" value="PAC:32960396.CDS.1"/>
    <property type="gene ID" value="Pp3c14_10559"/>
</dbReference>
<gene>
    <name evidence="2" type="ORF">PHYPA_018322</name>
</gene>
<dbReference type="Gramene" id="Pp3c14_10559V3.1">
    <property type="protein sequence ID" value="PAC:32960396.CDS.1"/>
    <property type="gene ID" value="Pp3c14_10559"/>
</dbReference>
<dbReference type="AlphaFoldDB" id="A0A2K1JHC3"/>
<feature type="compositionally biased region" description="Polar residues" evidence="1">
    <location>
        <begin position="50"/>
        <end position="60"/>
    </location>
</feature>
<reference evidence="2 4" key="2">
    <citation type="journal article" date="2018" name="Plant J.">
        <title>The Physcomitrella patens chromosome-scale assembly reveals moss genome structure and evolution.</title>
        <authorList>
            <person name="Lang D."/>
            <person name="Ullrich K.K."/>
            <person name="Murat F."/>
            <person name="Fuchs J."/>
            <person name="Jenkins J."/>
            <person name="Haas F.B."/>
            <person name="Piednoel M."/>
            <person name="Gundlach H."/>
            <person name="Van Bel M."/>
            <person name="Meyberg R."/>
            <person name="Vives C."/>
            <person name="Morata J."/>
            <person name="Symeonidi A."/>
            <person name="Hiss M."/>
            <person name="Muchero W."/>
            <person name="Kamisugi Y."/>
            <person name="Saleh O."/>
            <person name="Blanc G."/>
            <person name="Decker E.L."/>
            <person name="van Gessel N."/>
            <person name="Grimwood J."/>
            <person name="Hayes R.D."/>
            <person name="Graham S.W."/>
            <person name="Gunter L.E."/>
            <person name="McDaniel S.F."/>
            <person name="Hoernstein S.N.W."/>
            <person name="Larsson A."/>
            <person name="Li F.W."/>
            <person name="Perroud P.F."/>
            <person name="Phillips J."/>
            <person name="Ranjan P."/>
            <person name="Rokshar D.S."/>
            <person name="Rothfels C.J."/>
            <person name="Schneider L."/>
            <person name="Shu S."/>
            <person name="Stevenson D.W."/>
            <person name="Thummler F."/>
            <person name="Tillich M."/>
            <person name="Villarreal Aguilar J.C."/>
            <person name="Widiez T."/>
            <person name="Wong G.K."/>
            <person name="Wymore A."/>
            <person name="Zhang Y."/>
            <person name="Zimmer A.D."/>
            <person name="Quatrano R.S."/>
            <person name="Mayer K.F.X."/>
            <person name="Goodstein D."/>
            <person name="Casacuberta J.M."/>
            <person name="Vandepoele K."/>
            <person name="Reski R."/>
            <person name="Cuming A.C."/>
            <person name="Tuskan G.A."/>
            <person name="Maumus F."/>
            <person name="Salse J."/>
            <person name="Schmutz J."/>
            <person name="Rensing S.A."/>
        </authorList>
    </citation>
    <scope>NUCLEOTIDE SEQUENCE [LARGE SCALE GENOMIC DNA]</scope>
    <source>
        <strain evidence="3 4">cv. Gransden 2004</strain>
    </source>
</reference>
<reference evidence="3" key="3">
    <citation type="submission" date="2020-12" db="UniProtKB">
        <authorList>
            <consortium name="EnsemblPlants"/>
        </authorList>
    </citation>
    <scope>IDENTIFICATION</scope>
</reference>
<dbReference type="Proteomes" id="UP000006727">
    <property type="component" value="Chromosome 14"/>
</dbReference>
<accession>A0A2K1JHC3</accession>
<evidence type="ECO:0000313" key="2">
    <source>
        <dbReference type="EMBL" id="PNR40919.1"/>
    </source>
</evidence>